<evidence type="ECO:0000259" key="2">
    <source>
        <dbReference type="PROSITE" id="PS50108"/>
    </source>
</evidence>
<dbReference type="AlphaFoldDB" id="A0A817SPF7"/>
<comment type="caution">
    <text evidence="3">The sequence shown here is derived from an EMBL/GenBank/DDBJ whole genome shotgun (WGS) entry which is preliminary data.</text>
</comment>
<feature type="compositionally biased region" description="Basic and acidic residues" evidence="1">
    <location>
        <begin position="452"/>
        <end position="465"/>
    </location>
</feature>
<gene>
    <name evidence="3" type="ORF">LUA448_LOCUS7745</name>
</gene>
<evidence type="ECO:0000313" key="3">
    <source>
        <dbReference type="EMBL" id="CAF3297295.1"/>
    </source>
</evidence>
<feature type="domain" description="CRIB" evidence="2">
    <location>
        <begin position="482"/>
        <end position="495"/>
    </location>
</feature>
<feature type="compositionally biased region" description="Low complexity" evidence="1">
    <location>
        <begin position="220"/>
        <end position="242"/>
    </location>
</feature>
<feature type="region of interest" description="Disordered" evidence="1">
    <location>
        <begin position="79"/>
        <end position="101"/>
    </location>
</feature>
<feature type="compositionally biased region" description="Basic and acidic residues" evidence="1">
    <location>
        <begin position="266"/>
        <end position="276"/>
    </location>
</feature>
<name>A0A817SPF7_9BILA</name>
<feature type="region of interest" description="Disordered" evidence="1">
    <location>
        <begin position="206"/>
        <end position="276"/>
    </location>
</feature>
<evidence type="ECO:0000256" key="1">
    <source>
        <dbReference type="SAM" id="MobiDB-lite"/>
    </source>
</evidence>
<dbReference type="InterPro" id="IPR000095">
    <property type="entry name" value="CRIB_dom"/>
</dbReference>
<protein>
    <recommendedName>
        <fullName evidence="2">CRIB domain-containing protein</fullName>
    </recommendedName>
</protein>
<reference evidence="3" key="1">
    <citation type="submission" date="2021-02" db="EMBL/GenBank/DDBJ databases">
        <authorList>
            <person name="Nowell W R."/>
        </authorList>
    </citation>
    <scope>NUCLEOTIDE SEQUENCE</scope>
</reference>
<accession>A0A817SPF7</accession>
<dbReference type="EMBL" id="CAJNYD010000784">
    <property type="protein sequence ID" value="CAF3297295.1"/>
    <property type="molecule type" value="Genomic_DNA"/>
</dbReference>
<dbReference type="PROSITE" id="PS50108">
    <property type="entry name" value="CRIB"/>
    <property type="match status" value="1"/>
</dbReference>
<feature type="compositionally biased region" description="Low complexity" evidence="1">
    <location>
        <begin position="79"/>
        <end position="97"/>
    </location>
</feature>
<feature type="region of interest" description="Disordered" evidence="1">
    <location>
        <begin position="448"/>
        <end position="470"/>
    </location>
</feature>
<evidence type="ECO:0000313" key="4">
    <source>
        <dbReference type="Proteomes" id="UP000663833"/>
    </source>
</evidence>
<dbReference type="Proteomes" id="UP000663833">
    <property type="component" value="Unassembled WGS sequence"/>
</dbReference>
<proteinExistence type="predicted"/>
<organism evidence="3 4">
    <name type="scientific">Rotaria socialis</name>
    <dbReference type="NCBI Taxonomy" id="392032"/>
    <lineage>
        <taxon>Eukaryota</taxon>
        <taxon>Metazoa</taxon>
        <taxon>Spiralia</taxon>
        <taxon>Gnathifera</taxon>
        <taxon>Rotifera</taxon>
        <taxon>Eurotatoria</taxon>
        <taxon>Bdelloidea</taxon>
        <taxon>Philodinida</taxon>
        <taxon>Philodinidae</taxon>
        <taxon>Rotaria</taxon>
    </lineage>
</organism>
<sequence length="549" mass="62653">MYDKSRVPSYNNVPSHPYRVQYSHWSPDTPTIQTAITPTLLQTTGTLSSTSYFSQPQRAKQVTTPNYVNYTPPSPLLPLKLPLSSSSPPSSSSSSSSRLHHFQRPKSSIVWNVESINQAVLNGNSLRQRSESKAIIGIVKPMVHQRSFTQLNNTNNESKFPELMTGSYGQILKRSLYPSSSSIMSHAPSETSAVVYRSRPISSYNNLNSHPPMVPRRHSSINNSKSFSSHRSSRTTSRTSSILGFNEFLATPPSSNETEQQQQQQHEQEQQENEDRITIDVKRLEMFYGSVGTIIKSACSIARLYTATTRQLVNFENWSYQQRGVPVWIYNTGANLKRAQQVRLLLAQHESCFGIWSSLVSDKAELHLLKDNYMTCWLPESNLFVVFLFECNDACRLFFRYYYEILEHERRMNLANQSSLIPEIMIQQQTTKTSSNNKEVPRRYSRLRTISNKHDQEKEQQESNTRRCRSLSRIRTVKKSAISGPINFEHVNHISSGCNQERPLSNTVTLRSLHASMSHLPTNGTLIDRYSKQTKNRASTLFEPRTTAV</sequence>